<keyword evidence="3" id="KW-1185">Reference proteome</keyword>
<comment type="caution">
    <text evidence="2">The sequence shown here is derived from an EMBL/GenBank/DDBJ whole genome shotgun (WGS) entry which is preliminary data.</text>
</comment>
<sequence length="127" mass="14721">MLGQHLVTRPVFEALFDGNEFVQNNAISQAMEKILAELDKTNIKQISKELQEFYDSVKFRASGITSPQARQNLIIKLYEDFFTKAFPRTVEKLGIVYTPVEVVDFIIHSVDDVLRNEKLKITWCFYS</sequence>
<evidence type="ECO:0000313" key="3">
    <source>
        <dbReference type="Proteomes" id="UP000008942"/>
    </source>
</evidence>
<accession>A0ABP2QPF4</accession>
<dbReference type="InterPro" id="IPR029063">
    <property type="entry name" value="SAM-dependent_MTases_sf"/>
</dbReference>
<protein>
    <recommendedName>
        <fullName evidence="1">Type ISP restriction-modification enzyme coupler domain-containing protein</fullName>
    </recommendedName>
</protein>
<dbReference type="Pfam" id="PF22240">
    <property type="entry name" value="ISP_coupler"/>
    <property type="match status" value="1"/>
</dbReference>
<proteinExistence type="predicted"/>
<dbReference type="Gene3D" id="3.40.50.150">
    <property type="entry name" value="Vaccinia Virus protein VP39"/>
    <property type="match status" value="1"/>
</dbReference>
<dbReference type="InterPro" id="IPR053980">
    <property type="entry name" value="ISP_coupler"/>
</dbReference>
<organism evidence="2 3">
    <name type="scientific">Bartonella elizabethae Re6043vi</name>
    <dbReference type="NCBI Taxonomy" id="1094554"/>
    <lineage>
        <taxon>Bacteria</taxon>
        <taxon>Pseudomonadati</taxon>
        <taxon>Pseudomonadota</taxon>
        <taxon>Alphaproteobacteria</taxon>
        <taxon>Hyphomicrobiales</taxon>
        <taxon>Bartonellaceae</taxon>
        <taxon>Bartonella</taxon>
    </lineage>
</organism>
<gene>
    <name evidence="2" type="ORF">MCU_00705</name>
</gene>
<name>A0ABP2QPF4_BAREL</name>
<feature type="domain" description="Type ISP restriction-modification enzyme coupler" evidence="1">
    <location>
        <begin position="1"/>
        <end position="68"/>
    </location>
</feature>
<dbReference type="Proteomes" id="UP000008942">
    <property type="component" value="Unassembled WGS sequence"/>
</dbReference>
<evidence type="ECO:0000313" key="2">
    <source>
        <dbReference type="EMBL" id="EJF84037.1"/>
    </source>
</evidence>
<dbReference type="EMBL" id="AILW01000003">
    <property type="protein sequence ID" value="EJF84037.1"/>
    <property type="molecule type" value="Genomic_DNA"/>
</dbReference>
<evidence type="ECO:0000259" key="1">
    <source>
        <dbReference type="Pfam" id="PF22240"/>
    </source>
</evidence>
<reference evidence="2 3" key="1">
    <citation type="submission" date="2012-03" db="EMBL/GenBank/DDBJ databases">
        <title>The Genome Sequence of Bartonella elizabethae Re6043vi.</title>
        <authorList>
            <consortium name="The Broad Institute Genome Sequencing Platform"/>
            <consortium name="The Broad Institute Genome Sequencing Center for Infectious Disease"/>
            <person name="Feldgarden M."/>
            <person name="Kirby J."/>
            <person name="Kosoy M."/>
            <person name="Birtles R."/>
            <person name="Probert W.S."/>
            <person name="Chiaraviglio L."/>
            <person name="Young S.K."/>
            <person name="Zeng Q."/>
            <person name="Gargeya S."/>
            <person name="Fitzgerald M."/>
            <person name="Haas B."/>
            <person name="Abouelleil A."/>
            <person name="Alvarado L."/>
            <person name="Arachchi H.M."/>
            <person name="Berlin A."/>
            <person name="Chapman S.B."/>
            <person name="Gearin G."/>
            <person name="Goldberg J."/>
            <person name="Griggs A."/>
            <person name="Gujja S."/>
            <person name="Hansen M."/>
            <person name="Heiman D."/>
            <person name="Howarth C."/>
            <person name="Larimer J."/>
            <person name="Lui A."/>
            <person name="MacDonald P.J.P."/>
            <person name="McCowen C."/>
            <person name="Montmayeur A."/>
            <person name="Murphy C."/>
            <person name="Neiman D."/>
            <person name="Pearson M."/>
            <person name="Priest M."/>
            <person name="Roberts A."/>
            <person name="Saif S."/>
            <person name="Shea T."/>
            <person name="Sisk P."/>
            <person name="Stolte C."/>
            <person name="Sykes S."/>
            <person name="Wortman J."/>
            <person name="Nusbaum C."/>
            <person name="Birren B."/>
        </authorList>
    </citation>
    <scope>NUCLEOTIDE SEQUENCE [LARGE SCALE GENOMIC DNA]</scope>
    <source>
        <strain evidence="2 3">Re6043vi</strain>
    </source>
</reference>